<accession>A0ABQ1VL29</accession>
<keyword evidence="3 4" id="KW-0663">Pyridoxal phosphate</keyword>
<evidence type="ECO:0000256" key="1">
    <source>
        <dbReference type="ARBA" id="ARBA00001933"/>
    </source>
</evidence>
<protein>
    <submittedName>
        <fullName evidence="5">Aminotransferase y4uB</fullName>
    </submittedName>
</protein>
<dbReference type="Pfam" id="PF00202">
    <property type="entry name" value="Aminotran_3"/>
    <property type="match status" value="1"/>
</dbReference>
<evidence type="ECO:0000256" key="4">
    <source>
        <dbReference type="RuleBase" id="RU003560"/>
    </source>
</evidence>
<dbReference type="NCBIfam" id="NF004767">
    <property type="entry name" value="PRK06105.1"/>
    <property type="match status" value="1"/>
</dbReference>
<evidence type="ECO:0000256" key="3">
    <source>
        <dbReference type="ARBA" id="ARBA00022898"/>
    </source>
</evidence>
<keyword evidence="6" id="KW-1185">Reference proteome</keyword>
<dbReference type="Proteomes" id="UP000640509">
    <property type="component" value="Unassembled WGS sequence"/>
</dbReference>
<dbReference type="Gene3D" id="3.90.1150.10">
    <property type="entry name" value="Aspartate Aminotransferase, domain 1"/>
    <property type="match status" value="1"/>
</dbReference>
<comment type="similarity">
    <text evidence="2 4">Belongs to the class-III pyridoxal-phosphate-dependent aminotransferase family.</text>
</comment>
<name>A0ABQ1VL29_9RHOB</name>
<dbReference type="NCBIfam" id="NF005684">
    <property type="entry name" value="PRK07482.1"/>
    <property type="match status" value="1"/>
</dbReference>
<reference evidence="6" key="1">
    <citation type="journal article" date="2019" name="Int. J. Syst. Evol. Microbiol.">
        <title>The Global Catalogue of Microorganisms (GCM) 10K type strain sequencing project: providing services to taxonomists for standard genome sequencing and annotation.</title>
        <authorList>
            <consortium name="The Broad Institute Genomics Platform"/>
            <consortium name="The Broad Institute Genome Sequencing Center for Infectious Disease"/>
            <person name="Wu L."/>
            <person name="Ma J."/>
        </authorList>
    </citation>
    <scope>NUCLEOTIDE SEQUENCE [LARGE SCALE GENOMIC DNA]</scope>
    <source>
        <strain evidence="6">CGMCC 1.15419</strain>
    </source>
</reference>
<dbReference type="PROSITE" id="PS00600">
    <property type="entry name" value="AA_TRANSFER_CLASS_3"/>
    <property type="match status" value="1"/>
</dbReference>
<dbReference type="PANTHER" id="PTHR43094">
    <property type="entry name" value="AMINOTRANSFERASE"/>
    <property type="match status" value="1"/>
</dbReference>
<keyword evidence="5" id="KW-0032">Aminotransferase</keyword>
<evidence type="ECO:0000313" key="5">
    <source>
        <dbReference type="EMBL" id="GGF77456.1"/>
    </source>
</evidence>
<organism evidence="5 6">
    <name type="scientific">Paracoccus acridae</name>
    <dbReference type="NCBI Taxonomy" id="1795310"/>
    <lineage>
        <taxon>Bacteria</taxon>
        <taxon>Pseudomonadati</taxon>
        <taxon>Pseudomonadota</taxon>
        <taxon>Alphaproteobacteria</taxon>
        <taxon>Rhodobacterales</taxon>
        <taxon>Paracoccaceae</taxon>
        <taxon>Paracoccus</taxon>
    </lineage>
</organism>
<evidence type="ECO:0000313" key="6">
    <source>
        <dbReference type="Proteomes" id="UP000640509"/>
    </source>
</evidence>
<dbReference type="InterPro" id="IPR015421">
    <property type="entry name" value="PyrdxlP-dep_Trfase_major"/>
</dbReference>
<dbReference type="InterPro" id="IPR015424">
    <property type="entry name" value="PyrdxlP-dep_Trfase"/>
</dbReference>
<keyword evidence="5" id="KW-0808">Transferase</keyword>
<dbReference type="InterPro" id="IPR015422">
    <property type="entry name" value="PyrdxlP-dep_Trfase_small"/>
</dbReference>
<dbReference type="GO" id="GO:0008483">
    <property type="term" value="F:transaminase activity"/>
    <property type="evidence" value="ECO:0007669"/>
    <property type="project" value="UniProtKB-KW"/>
</dbReference>
<dbReference type="SUPFAM" id="SSF53383">
    <property type="entry name" value="PLP-dependent transferases"/>
    <property type="match status" value="1"/>
</dbReference>
<dbReference type="InterPro" id="IPR005814">
    <property type="entry name" value="Aminotrans_3"/>
</dbReference>
<dbReference type="PANTHER" id="PTHR43094:SF1">
    <property type="entry name" value="AMINOTRANSFERASE CLASS-III"/>
    <property type="match status" value="1"/>
</dbReference>
<dbReference type="CDD" id="cd00610">
    <property type="entry name" value="OAT_like"/>
    <property type="match status" value="1"/>
</dbReference>
<dbReference type="PIRSF" id="PIRSF000521">
    <property type="entry name" value="Transaminase_4ab_Lys_Orn"/>
    <property type="match status" value="1"/>
</dbReference>
<comment type="caution">
    <text evidence="5">The sequence shown here is derived from an EMBL/GenBank/DDBJ whole genome shotgun (WGS) entry which is preliminary data.</text>
</comment>
<dbReference type="EMBL" id="BMIV01000016">
    <property type="protein sequence ID" value="GGF77456.1"/>
    <property type="molecule type" value="Genomic_DNA"/>
</dbReference>
<gene>
    <name evidence="5" type="ORF">GCM10011402_32550</name>
</gene>
<dbReference type="Gene3D" id="3.40.640.10">
    <property type="entry name" value="Type I PLP-dependent aspartate aminotransferase-like (Major domain)"/>
    <property type="match status" value="1"/>
</dbReference>
<evidence type="ECO:0000256" key="2">
    <source>
        <dbReference type="ARBA" id="ARBA00008954"/>
    </source>
</evidence>
<proteinExistence type="inferred from homology"/>
<comment type="cofactor">
    <cofactor evidence="1">
        <name>pyridoxal 5'-phosphate</name>
        <dbReference type="ChEBI" id="CHEBI:597326"/>
    </cofactor>
</comment>
<dbReference type="RefSeq" id="WP_188716476.1">
    <property type="nucleotide sequence ID" value="NZ_BMIV01000016.1"/>
</dbReference>
<dbReference type="InterPro" id="IPR049704">
    <property type="entry name" value="Aminotrans_3_PPA_site"/>
</dbReference>
<sequence length="467" mass="50518">MSLDIRDIADMDRRSVLHPFTQLKDFATGKTGDPTIVTGGKGIRIQDAKGNQLIDAFAGLYCVNIGYGRDEVAEAISRQAYQLAYYHSYAAHTTEELARLSDRLVRMAPGKMSKVFYGMSGSDANETQAKLVWYYNNLRGKPGKKKIISRERGYHGCSVMSGSMTGMSFYHDHMDLPMGLIKHTGAPHHYWGAEPGETELQFSARRAQELEDLILREGPDTVGAFIGEPVLGTGGITPPPEGYWAAIQAVLRKHDVLLIADEVVTGFGRTGAMFGSIQYGMEPDLITVAKGLTSAYVPLSAAIVGEKVYQVMEEAADRIGSFSHGYTYSGHPIGAACANAVLDIVEREDLPGNARITGEYFQAELRKAFAQMPIVGEVRGVGLMGAVEFVADREKKTRFDAGLKVGARISAAARARGLIARAMPHGDILGFAPPLVVTREEVDQIVGLAAEAAREVMDELAGETALA</sequence>